<keyword evidence="2" id="KW-0808">Transferase</keyword>
<dbReference type="SUPFAM" id="SSF53335">
    <property type="entry name" value="S-adenosyl-L-methionine-dependent methyltransferases"/>
    <property type="match status" value="1"/>
</dbReference>
<evidence type="ECO:0000256" key="3">
    <source>
        <dbReference type="SAM" id="MobiDB-lite"/>
    </source>
</evidence>
<dbReference type="InterPro" id="IPR029426">
    <property type="entry name" value="FAM86_N"/>
</dbReference>
<dbReference type="Pfam" id="PF14904">
    <property type="entry name" value="FAM86"/>
    <property type="match status" value="1"/>
</dbReference>
<evidence type="ECO:0000313" key="5">
    <source>
        <dbReference type="EMBL" id="KAK2156780.1"/>
    </source>
</evidence>
<dbReference type="InterPro" id="IPR029063">
    <property type="entry name" value="SAM-dependent_MTases_sf"/>
</dbReference>
<evidence type="ECO:0000256" key="2">
    <source>
        <dbReference type="ARBA" id="ARBA00022679"/>
    </source>
</evidence>
<feature type="domain" description="FAM86 N-terminal" evidence="4">
    <location>
        <begin position="31"/>
        <end position="80"/>
    </location>
</feature>
<comment type="caution">
    <text evidence="5">The sequence shown here is derived from an EMBL/GenBank/DDBJ whole genome shotgun (WGS) entry which is preliminary data.</text>
</comment>
<name>A0AAD9JRE8_9ANNE</name>
<evidence type="ECO:0000313" key="6">
    <source>
        <dbReference type="Proteomes" id="UP001208570"/>
    </source>
</evidence>
<evidence type="ECO:0000259" key="4">
    <source>
        <dbReference type="Pfam" id="PF14904"/>
    </source>
</evidence>
<comment type="similarity">
    <text evidence="1">Belongs to the class I-like SAM-binding methyltransferase superfamily. EEF2KMT family.</text>
</comment>
<dbReference type="PANTHER" id="PTHR14614:SF130">
    <property type="entry name" value="PROTEIN-LYSINE N-METHYLTRANSFERASE EEF2KMT"/>
    <property type="match status" value="1"/>
</dbReference>
<accession>A0AAD9JRE8</accession>
<evidence type="ECO:0000256" key="1">
    <source>
        <dbReference type="ARBA" id="ARBA00005511"/>
    </source>
</evidence>
<dbReference type="PANTHER" id="PTHR14614">
    <property type="entry name" value="HEPATOCELLULAR CARCINOMA-ASSOCIATED ANTIGEN"/>
    <property type="match status" value="1"/>
</dbReference>
<reference evidence="5" key="1">
    <citation type="journal article" date="2023" name="Mol. Biol. Evol.">
        <title>Third-Generation Sequencing Reveals the Adaptive Role of the Epigenome in Three Deep-Sea Polychaetes.</title>
        <authorList>
            <person name="Perez M."/>
            <person name="Aroh O."/>
            <person name="Sun Y."/>
            <person name="Lan Y."/>
            <person name="Juniper S.K."/>
            <person name="Young C.R."/>
            <person name="Angers B."/>
            <person name="Qian P.Y."/>
        </authorList>
    </citation>
    <scope>NUCLEOTIDE SEQUENCE</scope>
    <source>
        <strain evidence="5">P08H-3</strain>
    </source>
</reference>
<dbReference type="Pfam" id="PF10294">
    <property type="entry name" value="Methyltransf_16"/>
    <property type="match status" value="2"/>
</dbReference>
<feature type="region of interest" description="Disordered" evidence="3">
    <location>
        <begin position="166"/>
        <end position="207"/>
    </location>
</feature>
<gene>
    <name evidence="5" type="ORF">LSH36_205g03045</name>
</gene>
<keyword evidence="6" id="KW-1185">Reference proteome</keyword>
<dbReference type="GO" id="GO:0032991">
    <property type="term" value="C:protein-containing complex"/>
    <property type="evidence" value="ECO:0007669"/>
    <property type="project" value="TreeGrafter"/>
</dbReference>
<dbReference type="GO" id="GO:0016740">
    <property type="term" value="F:transferase activity"/>
    <property type="evidence" value="ECO:0007669"/>
    <property type="project" value="UniProtKB-KW"/>
</dbReference>
<organism evidence="5 6">
    <name type="scientific">Paralvinella palmiformis</name>
    <dbReference type="NCBI Taxonomy" id="53620"/>
    <lineage>
        <taxon>Eukaryota</taxon>
        <taxon>Metazoa</taxon>
        <taxon>Spiralia</taxon>
        <taxon>Lophotrochozoa</taxon>
        <taxon>Annelida</taxon>
        <taxon>Polychaeta</taxon>
        <taxon>Sedentaria</taxon>
        <taxon>Canalipalpata</taxon>
        <taxon>Terebellida</taxon>
        <taxon>Terebelliformia</taxon>
        <taxon>Alvinellidae</taxon>
        <taxon>Paralvinella</taxon>
    </lineage>
</organism>
<dbReference type="Gene3D" id="3.40.50.150">
    <property type="entry name" value="Vaccinia Virus protein VP39"/>
    <property type="match status" value="1"/>
</dbReference>
<proteinExistence type="inferred from homology"/>
<feature type="compositionally biased region" description="Polar residues" evidence="3">
    <location>
        <begin position="166"/>
        <end position="182"/>
    </location>
</feature>
<feature type="compositionally biased region" description="Basic and acidic residues" evidence="3">
    <location>
        <begin position="190"/>
        <end position="201"/>
    </location>
</feature>
<dbReference type="EMBL" id="JAODUP010000205">
    <property type="protein sequence ID" value="KAK2156780.1"/>
    <property type="molecule type" value="Genomic_DNA"/>
</dbReference>
<dbReference type="InterPro" id="IPR019410">
    <property type="entry name" value="Methyltransf_16"/>
</dbReference>
<dbReference type="Proteomes" id="UP001208570">
    <property type="component" value="Unassembled WGS sequence"/>
</dbReference>
<sequence>MFNLTKQYFVMYPLRYINMDELLITDLTQQKNLLLATVQHPLSIHYPPSVSYRKYFLKSLISQIEKKCDEVLDDLYTEYTTLLSKEDSGLCFKSYFLAALFLAEWVSEKRDLFGDKHVLELGSGLGLTGITVCRQCHPSRFTFSDCHIRVLSLLKQNIARNISTATCSNTEPHSPSLNTANSDLDEAYEESQKRKQPEAKIGDSSFSSEDCHMKKLNEAEPWCEKIIDNVCIFTNVDCSQTEVWQLNWEIARDSTILRLSSDVDVILAADVVYDESIIPPLVRILSIILHGGNKREAYVASTIRNKKTRDSFIGALELASVSWEVLSTSAKMIFYYDRSVPVEMIKLTADDKGH</sequence>
<protein>
    <recommendedName>
        <fullName evidence="4">FAM86 N-terminal domain-containing protein</fullName>
    </recommendedName>
</protein>
<dbReference type="AlphaFoldDB" id="A0AAD9JRE8"/>